<proteinExistence type="inferred from homology"/>
<protein>
    <recommendedName>
        <fullName evidence="8">Probable membrane transporter protein</fullName>
    </recommendedName>
</protein>
<evidence type="ECO:0000313" key="9">
    <source>
        <dbReference type="EMBL" id="TDR15621.1"/>
    </source>
</evidence>
<evidence type="ECO:0000313" key="10">
    <source>
        <dbReference type="Proteomes" id="UP000295729"/>
    </source>
</evidence>
<comment type="caution">
    <text evidence="9">The sequence shown here is derived from an EMBL/GenBank/DDBJ whole genome shotgun (WGS) entry which is preliminary data.</text>
</comment>
<dbReference type="Proteomes" id="UP000295729">
    <property type="component" value="Unassembled WGS sequence"/>
</dbReference>
<gene>
    <name evidence="9" type="ORF">C8D85_0995</name>
</gene>
<evidence type="ECO:0000256" key="1">
    <source>
        <dbReference type="ARBA" id="ARBA00004651"/>
    </source>
</evidence>
<dbReference type="PANTHER" id="PTHR30269:SF25">
    <property type="entry name" value="MEMBRANE TRANSPORTER PROTEIN-RELATED"/>
    <property type="match status" value="1"/>
</dbReference>
<dbReference type="PANTHER" id="PTHR30269">
    <property type="entry name" value="TRANSMEMBRANE PROTEIN YFCA"/>
    <property type="match status" value="1"/>
</dbReference>
<evidence type="ECO:0000256" key="3">
    <source>
        <dbReference type="ARBA" id="ARBA00022448"/>
    </source>
</evidence>
<dbReference type="InterPro" id="IPR002781">
    <property type="entry name" value="TM_pro_TauE-like"/>
</dbReference>
<dbReference type="Pfam" id="PF01925">
    <property type="entry name" value="TauE"/>
    <property type="match status" value="1"/>
</dbReference>
<feature type="transmembrane region" description="Helical" evidence="8">
    <location>
        <begin position="12"/>
        <end position="36"/>
    </location>
</feature>
<keyword evidence="10" id="KW-1185">Reference proteome</keyword>
<sequence>MVELFDMANIEVLWMLFAVAIIAGVVDAIAGGGGLITIPSLLIAGVPPILTLGTNRLQAVIGEATAFATFLYHQQVSLPGLIRGLVFTALGALLGSFSISLFDKETLEILLPILMVGITCYAIFSKQIRRSEAVLPKLTTQTFMCLCGLIIGFYNGFFGPGTGSIWMLAFVILLGKTIKQASIMTKPLNLMGNIVSLGFFMFIGAVDYRLGLMMGAGQVIGSLIGGKLVVTRGDQIVRPVFITVTLLMTGKLLYEEVPFKLIAHSLAAF</sequence>
<feature type="transmembrane region" description="Helical" evidence="8">
    <location>
        <begin position="107"/>
        <end position="124"/>
    </location>
</feature>
<evidence type="ECO:0000256" key="2">
    <source>
        <dbReference type="ARBA" id="ARBA00009142"/>
    </source>
</evidence>
<dbReference type="AlphaFoldDB" id="A0A4V6PXR9"/>
<feature type="transmembrane region" description="Helical" evidence="8">
    <location>
        <begin position="133"/>
        <end position="151"/>
    </location>
</feature>
<reference evidence="9 10" key="1">
    <citation type="submission" date="2019-03" db="EMBL/GenBank/DDBJ databases">
        <title>Genomic Encyclopedia of Type Strains, Phase IV (KMG-IV): sequencing the most valuable type-strain genomes for metagenomic binning, comparative biology and taxonomic classification.</title>
        <authorList>
            <person name="Goeker M."/>
        </authorList>
    </citation>
    <scope>NUCLEOTIDE SEQUENCE [LARGE SCALE GENOMIC DNA]</scope>
    <source>
        <strain evidence="9 10">DSM 5604</strain>
    </source>
</reference>
<feature type="transmembrane region" description="Helical" evidence="8">
    <location>
        <begin position="80"/>
        <end position="101"/>
    </location>
</feature>
<name>A0A4V6PXR9_9GAMM</name>
<evidence type="ECO:0000256" key="5">
    <source>
        <dbReference type="ARBA" id="ARBA00022692"/>
    </source>
</evidence>
<dbReference type="GO" id="GO:0005886">
    <property type="term" value="C:plasma membrane"/>
    <property type="evidence" value="ECO:0007669"/>
    <property type="project" value="UniProtKB-SubCell"/>
</dbReference>
<comment type="similarity">
    <text evidence="2 8">Belongs to the 4-toluene sulfonate uptake permease (TSUP) (TC 2.A.102) family.</text>
</comment>
<keyword evidence="5 8" id="KW-0812">Transmembrane</keyword>
<keyword evidence="6 8" id="KW-1133">Transmembrane helix</keyword>
<keyword evidence="7 8" id="KW-0472">Membrane</keyword>
<dbReference type="RefSeq" id="WP_244936904.1">
    <property type="nucleotide sequence ID" value="NZ_SNZA01000001.1"/>
</dbReference>
<keyword evidence="4 8" id="KW-1003">Cell membrane</keyword>
<evidence type="ECO:0000256" key="8">
    <source>
        <dbReference type="RuleBase" id="RU363041"/>
    </source>
</evidence>
<evidence type="ECO:0000256" key="7">
    <source>
        <dbReference type="ARBA" id="ARBA00023136"/>
    </source>
</evidence>
<organism evidence="9 10">
    <name type="scientific">Marinomonas communis</name>
    <dbReference type="NCBI Taxonomy" id="28254"/>
    <lineage>
        <taxon>Bacteria</taxon>
        <taxon>Pseudomonadati</taxon>
        <taxon>Pseudomonadota</taxon>
        <taxon>Gammaproteobacteria</taxon>
        <taxon>Oceanospirillales</taxon>
        <taxon>Oceanospirillaceae</taxon>
        <taxon>Marinomonas</taxon>
    </lineage>
</organism>
<dbReference type="EMBL" id="SNZA01000001">
    <property type="protein sequence ID" value="TDR15621.1"/>
    <property type="molecule type" value="Genomic_DNA"/>
</dbReference>
<comment type="subcellular location">
    <subcellularLocation>
        <location evidence="1 8">Cell membrane</location>
        <topology evidence="1 8">Multi-pass membrane protein</topology>
    </subcellularLocation>
</comment>
<feature type="transmembrane region" description="Helical" evidence="8">
    <location>
        <begin position="187"/>
        <end position="206"/>
    </location>
</feature>
<evidence type="ECO:0000256" key="4">
    <source>
        <dbReference type="ARBA" id="ARBA00022475"/>
    </source>
</evidence>
<accession>A0A4V6PXR9</accession>
<dbReference type="InterPro" id="IPR052017">
    <property type="entry name" value="TSUP"/>
</dbReference>
<evidence type="ECO:0000256" key="6">
    <source>
        <dbReference type="ARBA" id="ARBA00022989"/>
    </source>
</evidence>
<keyword evidence="3" id="KW-0813">Transport</keyword>